<feature type="region of interest" description="Disordered" evidence="1">
    <location>
        <begin position="116"/>
        <end position="241"/>
    </location>
</feature>
<dbReference type="OrthoDB" id="8699964at2759"/>
<evidence type="ECO:0000313" key="2">
    <source>
        <dbReference type="EMBL" id="TNN30368.1"/>
    </source>
</evidence>
<protein>
    <submittedName>
        <fullName evidence="2">Uncharacterized protein</fullName>
    </submittedName>
</protein>
<feature type="compositionally biased region" description="Low complexity" evidence="1">
    <location>
        <begin position="158"/>
        <end position="170"/>
    </location>
</feature>
<dbReference type="AlphaFoldDB" id="A0A4Z2ENK2"/>
<organism evidence="2 3">
    <name type="scientific">Liparis tanakae</name>
    <name type="common">Tanaka's snailfish</name>
    <dbReference type="NCBI Taxonomy" id="230148"/>
    <lineage>
        <taxon>Eukaryota</taxon>
        <taxon>Metazoa</taxon>
        <taxon>Chordata</taxon>
        <taxon>Craniata</taxon>
        <taxon>Vertebrata</taxon>
        <taxon>Euteleostomi</taxon>
        <taxon>Actinopterygii</taxon>
        <taxon>Neopterygii</taxon>
        <taxon>Teleostei</taxon>
        <taxon>Neoteleostei</taxon>
        <taxon>Acanthomorphata</taxon>
        <taxon>Eupercaria</taxon>
        <taxon>Perciformes</taxon>
        <taxon>Cottioidei</taxon>
        <taxon>Cottales</taxon>
        <taxon>Liparidae</taxon>
        <taxon>Liparis</taxon>
    </lineage>
</organism>
<dbReference type="Proteomes" id="UP000314294">
    <property type="component" value="Unassembled WGS sequence"/>
</dbReference>
<proteinExistence type="predicted"/>
<gene>
    <name evidence="2" type="ORF">EYF80_059480</name>
</gene>
<reference evidence="2 3" key="1">
    <citation type="submission" date="2019-03" db="EMBL/GenBank/DDBJ databases">
        <title>First draft genome of Liparis tanakae, snailfish: a comprehensive survey of snailfish specific genes.</title>
        <authorList>
            <person name="Kim W."/>
            <person name="Song I."/>
            <person name="Jeong J.-H."/>
            <person name="Kim D."/>
            <person name="Kim S."/>
            <person name="Ryu S."/>
            <person name="Song J.Y."/>
            <person name="Lee S.K."/>
        </authorList>
    </citation>
    <scope>NUCLEOTIDE SEQUENCE [LARGE SCALE GENOMIC DNA]</scope>
    <source>
        <tissue evidence="2">Muscle</tissue>
    </source>
</reference>
<comment type="caution">
    <text evidence="2">The sequence shown here is derived from an EMBL/GenBank/DDBJ whole genome shotgun (WGS) entry which is preliminary data.</text>
</comment>
<evidence type="ECO:0000313" key="3">
    <source>
        <dbReference type="Proteomes" id="UP000314294"/>
    </source>
</evidence>
<name>A0A4Z2ENK2_9TELE</name>
<sequence length="525" mass="54671">MPEEQLTLTSSVHSKHNPFITGLRGSGELKVIGGALVELWWSSVELCGALWSSVELCGALVELWWSSVERWWSAGGALWSSVELCGLTSRGVFRVSWVCLLLLSAAAGFPAAPDQKDLHAPGGSRGGSDLPSEGAPVPPVNDSLSAEYQPSAVPAPRESGSSTGGESPSSLRTPRVAAGPEPSYEPNGFLVGPGSGAPEAPPQAEGYVGYSAASPPANGTGKKTRSSHGRPPPDSGEEAAAFGSVQGAPPFLLPGLLYAAAGNEAPNLDFGAGPVPYIGTPEAFGYGAGYPEMESETLATDQLLHPAFLGSLGLSEELAPTTTPPVELILMGLLHPPAWVVFLELPLFSLTLSLQEVLAPHSTTRLVDLIFLLHPLALVVVRGLPLFSILALGLQEVLAHSTTQPSFGTPPAGGAGSSLYNPTAGSYPHAATSSLGSGSSSTSGWPFDPRPMGGADDSVYNWNPSPHPLTFIVQSRNGYQRELEASSHTRYAPRHPALEASSHTRYPPQHPKPPPTEAKGGMGDY</sequence>
<accession>A0A4Z2ENK2</accession>
<feature type="region of interest" description="Disordered" evidence="1">
    <location>
        <begin position="430"/>
        <end position="450"/>
    </location>
</feature>
<keyword evidence="3" id="KW-1185">Reference proteome</keyword>
<evidence type="ECO:0000256" key="1">
    <source>
        <dbReference type="SAM" id="MobiDB-lite"/>
    </source>
</evidence>
<feature type="region of interest" description="Disordered" evidence="1">
    <location>
        <begin position="482"/>
        <end position="525"/>
    </location>
</feature>
<dbReference type="EMBL" id="SRLO01004572">
    <property type="protein sequence ID" value="TNN30368.1"/>
    <property type="molecule type" value="Genomic_DNA"/>
</dbReference>
<feature type="compositionally biased region" description="Low complexity" evidence="1">
    <location>
        <begin position="432"/>
        <end position="444"/>
    </location>
</feature>